<evidence type="ECO:0000259" key="2">
    <source>
        <dbReference type="SMART" id="SM01204"/>
    </source>
</evidence>
<dbReference type="InterPro" id="IPR019494">
    <property type="entry name" value="FIST_C"/>
</dbReference>
<protein>
    <recommendedName>
        <fullName evidence="5">Histidine kinase</fullName>
    </recommendedName>
</protein>
<dbReference type="EMBL" id="PIUM01000020">
    <property type="protein sequence ID" value="PKU23469.1"/>
    <property type="molecule type" value="Genomic_DNA"/>
</dbReference>
<comment type="caution">
    <text evidence="3">The sequence shown here is derived from an EMBL/GenBank/DDBJ whole genome shotgun (WGS) entry which is preliminary data.</text>
</comment>
<keyword evidence="4" id="KW-1185">Reference proteome</keyword>
<dbReference type="OrthoDB" id="9770435at2"/>
<dbReference type="AlphaFoldDB" id="A0A2N3PST8"/>
<dbReference type="Pfam" id="PF10442">
    <property type="entry name" value="FIST_C"/>
    <property type="match status" value="1"/>
</dbReference>
<evidence type="ECO:0000259" key="1">
    <source>
        <dbReference type="SMART" id="SM00897"/>
    </source>
</evidence>
<feature type="domain" description="FIST C-domain" evidence="2">
    <location>
        <begin position="225"/>
        <end position="366"/>
    </location>
</feature>
<name>A0A2N3PST8_9PROT</name>
<dbReference type="GO" id="GO:0032436">
    <property type="term" value="P:positive regulation of proteasomal ubiquitin-dependent protein catabolic process"/>
    <property type="evidence" value="ECO:0007669"/>
    <property type="project" value="TreeGrafter"/>
</dbReference>
<dbReference type="Pfam" id="PF08495">
    <property type="entry name" value="FIST"/>
    <property type="match status" value="1"/>
</dbReference>
<dbReference type="PANTHER" id="PTHR14939">
    <property type="entry name" value="F-BOX ONLY PROTEIN 22"/>
    <property type="match status" value="1"/>
</dbReference>
<dbReference type="GO" id="GO:0000209">
    <property type="term" value="P:protein polyubiquitination"/>
    <property type="evidence" value="ECO:0007669"/>
    <property type="project" value="TreeGrafter"/>
</dbReference>
<dbReference type="InterPro" id="IPR013702">
    <property type="entry name" value="FIST_domain_N"/>
</dbReference>
<sequence length="379" mass="39436">MSGFRAALADGEHWGLAAKSCLQRMGPLPADANLGFVYVTEGFSDALTSIIVFLKETTSVGQWVGGVGYGLFGPDGETREGDSPDKGAIAIMAGAVDGEAIRPFSGFDPTNAAGFLAEHGPWLDRQTAVTALVHGNPHAPQVAEAVAGLAAAGKAFLVGGLTAGSETPGETTVGNEGEAPLSGLLMGDGVALATGLTQGCTPIGGDHRITEAIDNIVMQLDGIPALSTLKAEAGDIIARDLQRAAGYIHVAQPVLGSDQSDYLVRGLLAIDPSHGWLAIDDELAVGDRLLFVRRDPGGAQKDLRRMLGGLARRLEGREIRGGVYISCVSRSPHLFGEAGIESEMIHEVLGNFPLVGFSANGEICHDRLYNFTGVLALFI</sequence>
<dbReference type="PANTHER" id="PTHR14939:SF5">
    <property type="entry name" value="F-BOX ONLY PROTEIN 22"/>
    <property type="match status" value="1"/>
</dbReference>
<dbReference type="SMART" id="SM00897">
    <property type="entry name" value="FIST"/>
    <property type="match status" value="1"/>
</dbReference>
<reference evidence="4" key="1">
    <citation type="submission" date="2017-12" db="EMBL/GenBank/DDBJ databases">
        <title>Draft genome sequence of Telmatospirillum siberiense 26-4b1T, an acidotolerant peatland alphaproteobacterium potentially involved in sulfur cycling.</title>
        <authorList>
            <person name="Hausmann B."/>
            <person name="Pjevac P."/>
            <person name="Schreck K."/>
            <person name="Herbold C.W."/>
            <person name="Daims H."/>
            <person name="Wagner M."/>
            <person name="Pester M."/>
            <person name="Loy A."/>
        </authorList>
    </citation>
    <scope>NUCLEOTIDE SEQUENCE [LARGE SCALE GENOMIC DNA]</scope>
    <source>
        <strain evidence="4">26-4b1</strain>
    </source>
</reference>
<evidence type="ECO:0000313" key="4">
    <source>
        <dbReference type="Proteomes" id="UP000233293"/>
    </source>
</evidence>
<dbReference type="Proteomes" id="UP000233293">
    <property type="component" value="Unassembled WGS sequence"/>
</dbReference>
<accession>A0A2N3PST8</accession>
<dbReference type="SMART" id="SM01204">
    <property type="entry name" value="FIST_C"/>
    <property type="match status" value="1"/>
</dbReference>
<feature type="domain" description="FIST" evidence="1">
    <location>
        <begin position="31"/>
        <end position="224"/>
    </location>
</feature>
<gene>
    <name evidence="3" type="ORF">CWS72_16580</name>
</gene>
<evidence type="ECO:0008006" key="5">
    <source>
        <dbReference type="Google" id="ProtNLM"/>
    </source>
</evidence>
<evidence type="ECO:0000313" key="3">
    <source>
        <dbReference type="EMBL" id="PKU23469.1"/>
    </source>
</evidence>
<dbReference type="RefSeq" id="WP_101251740.1">
    <property type="nucleotide sequence ID" value="NZ_PIUM01000020.1"/>
</dbReference>
<proteinExistence type="predicted"/>
<organism evidence="3 4">
    <name type="scientific">Telmatospirillum siberiense</name>
    <dbReference type="NCBI Taxonomy" id="382514"/>
    <lineage>
        <taxon>Bacteria</taxon>
        <taxon>Pseudomonadati</taxon>
        <taxon>Pseudomonadota</taxon>
        <taxon>Alphaproteobacteria</taxon>
        <taxon>Rhodospirillales</taxon>
        <taxon>Rhodospirillaceae</taxon>
        <taxon>Telmatospirillum</taxon>
    </lineage>
</organism>